<dbReference type="AlphaFoldDB" id="A0A109V014"/>
<dbReference type="GeneID" id="28725635"/>
<gene>
    <name evidence="1" type="ORF">AW171_hschr74316</name>
</gene>
<dbReference type="Gene3D" id="1.20.5.220">
    <property type="match status" value="1"/>
</dbReference>
<dbReference type="RefSeq" id="XP_017989286.1">
    <property type="nucleotide sequence ID" value="XM_018133551.1"/>
</dbReference>
<dbReference type="GO" id="GO:0006122">
    <property type="term" value="P:mitochondrial electron transport, ubiquinol to cytochrome c"/>
    <property type="evidence" value="ECO:0007669"/>
    <property type="project" value="InterPro"/>
</dbReference>
<evidence type="ECO:0000313" key="2">
    <source>
        <dbReference type="Proteomes" id="UP000243052"/>
    </source>
</evidence>
<accession>A0A109V014</accession>
<dbReference type="GO" id="GO:0005739">
    <property type="term" value="C:mitochondrion"/>
    <property type="evidence" value="ECO:0007669"/>
    <property type="project" value="GOC"/>
</dbReference>
<keyword evidence="2" id="KW-1185">Reference proteome</keyword>
<dbReference type="PANTHER" id="PTHR28254">
    <property type="entry name" value="CYTOCHROME B-C1 COMPLEX SUBUNIT 10"/>
    <property type="match status" value="1"/>
</dbReference>
<proteinExistence type="predicted"/>
<sequence length="78" mass="8733">MVSYYSQLASKRALGFGPLTLKNLLNYSPNLAVWGGASAAAILVFTESWPTFQDLLFKRIPYFGSHWVKEIPPEDSPQ</sequence>
<dbReference type="EMBL" id="CP014247">
    <property type="protein sequence ID" value="AMD22290.1"/>
    <property type="molecule type" value="Genomic_DNA"/>
</dbReference>
<evidence type="ECO:0000313" key="1">
    <source>
        <dbReference type="EMBL" id="AMD22290.1"/>
    </source>
</evidence>
<dbReference type="Proteomes" id="UP000243052">
    <property type="component" value="Chromosome vii"/>
</dbReference>
<dbReference type="Pfam" id="PF09796">
    <property type="entry name" value="QCR10"/>
    <property type="match status" value="1"/>
</dbReference>
<dbReference type="PANTHER" id="PTHR28254:SF1">
    <property type="entry name" value="CYTOCHROME B-C1 COMPLEX SUBUNIT 10, MITOCHONDRIAL"/>
    <property type="match status" value="1"/>
</dbReference>
<organism evidence="1 2">
    <name type="scientific">Eremothecium sinecaudum</name>
    <dbReference type="NCBI Taxonomy" id="45286"/>
    <lineage>
        <taxon>Eukaryota</taxon>
        <taxon>Fungi</taxon>
        <taxon>Dikarya</taxon>
        <taxon>Ascomycota</taxon>
        <taxon>Saccharomycotina</taxon>
        <taxon>Saccharomycetes</taxon>
        <taxon>Saccharomycetales</taxon>
        <taxon>Saccharomycetaceae</taxon>
        <taxon>Eremothecium</taxon>
    </lineage>
</organism>
<dbReference type="OrthoDB" id="2391627at2759"/>
<name>A0A109V014_9SACH</name>
<dbReference type="STRING" id="45286.A0A109V014"/>
<dbReference type="InterPro" id="IPR019182">
    <property type="entry name" value="Cytochrome_b-c1_su10_fun"/>
</dbReference>
<protein>
    <submittedName>
        <fullName evidence="1">HGL050Cp</fullName>
    </submittedName>
</protein>
<reference evidence="1 2" key="1">
    <citation type="submission" date="2016-01" db="EMBL/GenBank/DDBJ databases">
        <title>Genome sequence of the yeast Holleya sinecauda.</title>
        <authorList>
            <person name="Dietrich F.S."/>
        </authorList>
    </citation>
    <scope>NUCLEOTIDE SEQUENCE [LARGE SCALE GENOMIC DNA]</scope>
    <source>
        <strain evidence="1 2">ATCC 58844</strain>
    </source>
</reference>